<comment type="caution">
    <text evidence="1">The sequence shown here is derived from an EMBL/GenBank/DDBJ whole genome shotgun (WGS) entry which is preliminary data.</text>
</comment>
<organism evidence="1 2">
    <name type="scientific">Aduncisulcus paluster</name>
    <dbReference type="NCBI Taxonomy" id="2918883"/>
    <lineage>
        <taxon>Eukaryota</taxon>
        <taxon>Metamonada</taxon>
        <taxon>Carpediemonas-like organisms</taxon>
        <taxon>Aduncisulcus</taxon>
    </lineage>
</organism>
<dbReference type="Proteomes" id="UP001057375">
    <property type="component" value="Unassembled WGS sequence"/>
</dbReference>
<reference evidence="1" key="1">
    <citation type="submission" date="2022-03" db="EMBL/GenBank/DDBJ databases">
        <title>Draft genome sequence of Aduncisulcus paluster, a free-living microaerophilic Fornicata.</title>
        <authorList>
            <person name="Yuyama I."/>
            <person name="Kume K."/>
            <person name="Tamura T."/>
            <person name="Inagaki Y."/>
            <person name="Hashimoto T."/>
        </authorList>
    </citation>
    <scope>NUCLEOTIDE SEQUENCE</scope>
    <source>
        <strain evidence="1">NY0171</strain>
    </source>
</reference>
<protein>
    <submittedName>
        <fullName evidence="1">Uncharacterized protein</fullName>
    </submittedName>
</protein>
<keyword evidence="2" id="KW-1185">Reference proteome</keyword>
<accession>A0ABQ5K232</accession>
<gene>
    <name evidence="1" type="ORF">ADUPG1_013180</name>
</gene>
<evidence type="ECO:0000313" key="1">
    <source>
        <dbReference type="EMBL" id="GKT25910.1"/>
    </source>
</evidence>
<proteinExistence type="predicted"/>
<name>A0ABQ5K232_9EUKA</name>
<evidence type="ECO:0000313" key="2">
    <source>
        <dbReference type="Proteomes" id="UP001057375"/>
    </source>
</evidence>
<dbReference type="EMBL" id="BQXS01012621">
    <property type="protein sequence ID" value="GKT25910.1"/>
    <property type="molecule type" value="Genomic_DNA"/>
</dbReference>
<sequence length="1171" mass="135759">MHIYNIHFDNVVVRYKLVQSLSFKMTEPSPTFCNPSILLELGKLRQDILSTSSQDAVKMLFSRCSDRIKDIFSNLSSSDSEISSNRGIFILCFDCLSLFMKHRVSHPSYLEKDTYVEVILDGVSIYIIMESFLSQMIRVESVLRNETLAKAPKELRSETEATRLNSITIALFRMLNISTCKVRVLRNTILPQISKLLANIFAFGLSKKLEETFVEDILMTCRTIAFAKDNLTKDSLLSILLPHILPWMKKYPDKKFFLHWSNILKNLTLDENNSKPHGDRCSQLWFVFHPVLDVIKDSASKGITFDDEAVIPCLCFFANLSDSPFRAFEVYDSIKDGLIDSWFEMVKMTKKEDDPHRLATRYWTNLISTLSNVSSIVPSLKCRYDEMMWCSENGGQAASHSRYIDNCFPLMKKWCDLGNKIQTCDSVSKSRLYYQYSGELFSVFYACQSKREIKDNMPVILICLKLLDLFIQHFPVSGDTVILPFRDIENIIDTFIDSITRVQESLEGFADEVYFGICLRYTHLALLENSHTMDSFLTRVTPSFKRFLEEGSEEEMDDKTSLRVFVTLSNHCISPNFKPRFQILSLIKPYVRGWLRVCDNVSVYAQIILIISLCTTSSDIESFGIVSPEKSLTSEAWPLFYPILDVVKVKSVWDKIVDGNRNCFVHFFVFFANLCCNPSHALEVYENTKDFLDVWFDTVKTDNNRMGIEFWARLISIFSSFPSIVSGLSPKYNTKMEWCFENGAKSEDYYQFIDNIAFRSLDIVDPFKKWVKLVGDIKKCRDPGSTSTLYHKYRDEIFSRFISLHSKSEIEEHKQEITLCAQCLNLFVRHIVSGKDIELPLYDLNHLVDTFLDHLARVEEVLKEAVDGEYCCISVIYSFKMRQTRDSFLLKILPTFKRIFERGSKDELGFINDLKFSTALDLLRTIRNISNSTCTSTKSHIFNLIKPNIKDWLEMYRSSEFYGHWMCILSHITLDKGNPNKSLCSEAWPLFHTVLDVVKREFVGDKIVQDAHNNNHDIDFLLFFFSNLCCDPSHALQIFDNIKDLLEGCFEAMKSKRAGYGIPFWCRLISMLSTVPSIVPQICPKYVEAMKWCNENGRIEDLLRLKLIEADDTFLDLIVKVGPKDVTEKEIDEEEKGEKEGEKEYCTIFDHDYQRYVDNCKYKEEEETEQW</sequence>